<comment type="subcellular location">
    <subcellularLocation>
        <location evidence="1">Membrane</location>
    </subcellularLocation>
</comment>
<dbReference type="InterPro" id="IPR003660">
    <property type="entry name" value="HAMP_dom"/>
</dbReference>
<feature type="domain" description="HAMP" evidence="7">
    <location>
        <begin position="606"/>
        <end position="658"/>
    </location>
</feature>
<dbReference type="Pfam" id="PF00015">
    <property type="entry name" value="MCPsignal"/>
    <property type="match status" value="1"/>
</dbReference>
<dbReference type="EMBL" id="FNBL01000005">
    <property type="protein sequence ID" value="SDF54570.1"/>
    <property type="molecule type" value="Genomic_DNA"/>
</dbReference>
<dbReference type="PANTHER" id="PTHR43531:SF11">
    <property type="entry name" value="METHYL-ACCEPTING CHEMOTAXIS PROTEIN 3"/>
    <property type="match status" value="1"/>
</dbReference>
<feature type="region of interest" description="Disordered" evidence="5">
    <location>
        <begin position="538"/>
        <end position="608"/>
    </location>
</feature>
<evidence type="ECO:0000256" key="3">
    <source>
        <dbReference type="ARBA" id="ARBA00029447"/>
    </source>
</evidence>
<evidence type="ECO:0000259" key="6">
    <source>
        <dbReference type="PROSITE" id="PS50111"/>
    </source>
</evidence>
<dbReference type="RefSeq" id="WP_074644576.1">
    <property type="nucleotide sequence ID" value="NZ_FNBL01000005.1"/>
</dbReference>
<dbReference type="PANTHER" id="PTHR43531">
    <property type="entry name" value="PROTEIN ICFG"/>
    <property type="match status" value="1"/>
</dbReference>
<dbReference type="GO" id="GO:0006935">
    <property type="term" value="P:chemotaxis"/>
    <property type="evidence" value="ECO:0007669"/>
    <property type="project" value="UniProtKB-KW"/>
</dbReference>
<dbReference type="GO" id="GO:0007165">
    <property type="term" value="P:signal transduction"/>
    <property type="evidence" value="ECO:0007669"/>
    <property type="project" value="UniProtKB-KW"/>
</dbReference>
<dbReference type="AlphaFoldDB" id="A0A1G7M097"/>
<keyword evidence="4" id="KW-0807">Transducer</keyword>
<dbReference type="GO" id="GO:0016020">
    <property type="term" value="C:membrane"/>
    <property type="evidence" value="ECO:0007669"/>
    <property type="project" value="UniProtKB-SubCell"/>
</dbReference>
<evidence type="ECO:0000256" key="2">
    <source>
        <dbReference type="ARBA" id="ARBA00022500"/>
    </source>
</evidence>
<protein>
    <submittedName>
        <fullName evidence="8">Methyl-accepting chemotaxis protein (MCP) signalling domain-containing protein</fullName>
    </submittedName>
</protein>
<evidence type="ECO:0000313" key="8">
    <source>
        <dbReference type="EMBL" id="SDF54570.1"/>
    </source>
</evidence>
<dbReference type="FunFam" id="1.10.287.950:FF:000001">
    <property type="entry name" value="Methyl-accepting chemotaxis sensory transducer"/>
    <property type="match status" value="1"/>
</dbReference>
<reference evidence="8 9" key="1">
    <citation type="submission" date="2016-10" db="EMBL/GenBank/DDBJ databases">
        <authorList>
            <person name="de Groot N.N."/>
        </authorList>
    </citation>
    <scope>NUCLEOTIDE SEQUENCE [LARGE SCALE GENOMIC DNA]</scope>
    <source>
        <strain evidence="8 9">DSM 27375</strain>
    </source>
</reference>
<dbReference type="Proteomes" id="UP000182284">
    <property type="component" value="Unassembled WGS sequence"/>
</dbReference>
<dbReference type="Gene3D" id="1.10.287.950">
    <property type="entry name" value="Methyl-accepting chemotaxis protein"/>
    <property type="match status" value="1"/>
</dbReference>
<evidence type="ECO:0000259" key="7">
    <source>
        <dbReference type="PROSITE" id="PS50885"/>
    </source>
</evidence>
<proteinExistence type="inferred from homology"/>
<dbReference type="PROSITE" id="PS50111">
    <property type="entry name" value="CHEMOTAXIS_TRANSDUC_2"/>
    <property type="match status" value="1"/>
</dbReference>
<dbReference type="InterPro" id="IPR004089">
    <property type="entry name" value="MCPsignal_dom"/>
</dbReference>
<feature type="compositionally biased region" description="Basic and acidic residues" evidence="5">
    <location>
        <begin position="557"/>
        <end position="607"/>
    </location>
</feature>
<dbReference type="PROSITE" id="PS50885">
    <property type="entry name" value="HAMP"/>
    <property type="match status" value="1"/>
</dbReference>
<feature type="compositionally biased region" description="Polar residues" evidence="5">
    <location>
        <begin position="664"/>
        <end position="674"/>
    </location>
</feature>
<accession>A0A1G7M097</accession>
<dbReference type="InterPro" id="IPR051310">
    <property type="entry name" value="MCP_chemotaxis"/>
</dbReference>
<dbReference type="SUPFAM" id="SSF58104">
    <property type="entry name" value="Methyl-accepting chemotaxis protein (MCP) signaling domain"/>
    <property type="match status" value="1"/>
</dbReference>
<keyword evidence="2" id="KW-0145">Chemotaxis</keyword>
<feature type="region of interest" description="Disordered" evidence="5">
    <location>
        <begin position="912"/>
        <end position="932"/>
    </location>
</feature>
<dbReference type="SMART" id="SM00304">
    <property type="entry name" value="HAMP"/>
    <property type="match status" value="2"/>
</dbReference>
<dbReference type="SMART" id="SM00283">
    <property type="entry name" value="MA"/>
    <property type="match status" value="1"/>
</dbReference>
<evidence type="ECO:0000256" key="4">
    <source>
        <dbReference type="PROSITE-ProRule" id="PRU00284"/>
    </source>
</evidence>
<dbReference type="Gene3D" id="6.10.340.10">
    <property type="match status" value="1"/>
</dbReference>
<organism evidence="8 9">
    <name type="scientific">Celeribacter baekdonensis</name>
    <dbReference type="NCBI Taxonomy" id="875171"/>
    <lineage>
        <taxon>Bacteria</taxon>
        <taxon>Pseudomonadati</taxon>
        <taxon>Pseudomonadota</taxon>
        <taxon>Alphaproteobacteria</taxon>
        <taxon>Rhodobacterales</taxon>
        <taxon>Roseobacteraceae</taxon>
        <taxon>Celeribacter</taxon>
    </lineage>
</organism>
<comment type="similarity">
    <text evidence="3">Belongs to the methyl-accepting chemotaxis (MCP) protein family.</text>
</comment>
<evidence type="ECO:0000313" key="9">
    <source>
        <dbReference type="Proteomes" id="UP000182284"/>
    </source>
</evidence>
<feature type="compositionally biased region" description="Polar residues" evidence="5">
    <location>
        <begin position="921"/>
        <end position="932"/>
    </location>
</feature>
<feature type="region of interest" description="Disordered" evidence="5">
    <location>
        <begin position="664"/>
        <end position="689"/>
    </location>
</feature>
<evidence type="ECO:0000256" key="5">
    <source>
        <dbReference type="SAM" id="MobiDB-lite"/>
    </source>
</evidence>
<sequence>MKTKIRTLLGSVAAKILVIMLALAGTTAAAILVSGSLISTINDEVETLVDDSIPPLETASGIANSVSSLKDAINTLLTTNSHLAIESNSDTVRETRSRLLTQIQDLDLDKYANVETEMSALTSDIDTLMAARSAELMAQSRNMKALSTLNQQSRELSETLQGRIDRASFALLLAGNNASSKSNQSLKHLLKREVDALKLALLLKAELNLTVGATQALLETNDFGTRSDLQAMAGEAQARIDALLVEMEHNTSSAEFVPSIREASAFQAEFITLSPSDMKVRARLLRTSQETLNEVTSQAVERVLAGLDTESTNTLAQNAKVVKDLLDTDVKNITDLARLDTSLKSILIKALQGAASINAGYIHALQFEIDGETPQIRETLQNLPPDLAEKVVLLLEATNAETGLLATRIEALEARGLGQIATDSVSSGLLRISDIVMSISKDSIVGISDASQTLMGTAKQASVTMNGIALIAAAIVLGAPVLTFLLIMRPLSAVTASTERLAIGDMSEIKRVGGRYGEIARLFSALTVFRNNLVEKDRMESEATENARRATQVQQEAAREKTEREAAELERQKQQAARDRERELATEQERRALEDAAESERKARHAEQSAVVEALAEGLRRLSQGDVRQTIDQQFPESYEQLRMDYNAAVSSLRSVVERLSETAQTIHSNSGEISNAADDLSRRTERAASTLGETASALTQLTAAVKSAADGAALANKTVGGAKMNAQSASTVVKEAISAMDAISESSEKISKIISVIDDIAFQTNLLALNAGVEAARAGEAGRGFAVVASEVRALAQRSSEAAREINNLISESGQEVGRGVSLVDQTGEALRSIVHDVSEIATHMSEIATSAEEQSAGISEINTAVANLDQTTQQNAAMFEETTAASFSLANEAATLSEIVSQFVLKEDASVPSTKPIPASSSKVDFSIAS</sequence>
<dbReference type="CDD" id="cd11386">
    <property type="entry name" value="MCP_signal"/>
    <property type="match status" value="1"/>
</dbReference>
<name>A0A1G7M097_9RHOB</name>
<feature type="compositionally biased region" description="Basic and acidic residues" evidence="5">
    <location>
        <begin position="538"/>
        <end position="548"/>
    </location>
</feature>
<evidence type="ECO:0000256" key="1">
    <source>
        <dbReference type="ARBA" id="ARBA00004370"/>
    </source>
</evidence>
<feature type="domain" description="Methyl-accepting transducer" evidence="6">
    <location>
        <begin position="663"/>
        <end position="892"/>
    </location>
</feature>
<dbReference type="OrthoDB" id="354287at2"/>
<gene>
    <name evidence="8" type="ORF">SAMN04488117_10536</name>
</gene>